<dbReference type="InterPro" id="IPR044286">
    <property type="entry name" value="SINL_plant"/>
</dbReference>
<dbReference type="GeneID" id="109742739"/>
<evidence type="ECO:0000256" key="3">
    <source>
        <dbReference type="ARBA" id="ARBA00022833"/>
    </source>
</evidence>
<reference evidence="9" key="1">
    <citation type="journal article" date="2014" name="Science">
        <title>Ancient hybridizations among the ancestral genomes of bread wheat.</title>
        <authorList>
            <consortium name="International Wheat Genome Sequencing Consortium,"/>
            <person name="Marcussen T."/>
            <person name="Sandve S.R."/>
            <person name="Heier L."/>
            <person name="Spannagl M."/>
            <person name="Pfeifer M."/>
            <person name="Jakobsen K.S."/>
            <person name="Wulff B.B."/>
            <person name="Steuernagel B."/>
            <person name="Mayer K.F."/>
            <person name="Olsen O.A."/>
        </authorList>
    </citation>
    <scope>NUCLEOTIDE SEQUENCE [LARGE SCALE GENOMIC DNA]</scope>
    <source>
        <strain evidence="9">cv. AL8/78</strain>
    </source>
</reference>
<dbReference type="InterPro" id="IPR013083">
    <property type="entry name" value="Znf_RING/FYVE/PHD"/>
</dbReference>
<evidence type="ECO:0000313" key="8">
    <source>
        <dbReference type="EnsemblPlants" id="AET7Gv21087600.1"/>
    </source>
</evidence>
<dbReference type="AlphaFoldDB" id="A0A453SUW0"/>
<dbReference type="KEGG" id="ats:109742739"/>
<reference evidence="9" key="2">
    <citation type="journal article" date="2017" name="Nat. Plants">
        <title>The Aegilops tauschii genome reveals multiple impacts of transposons.</title>
        <authorList>
            <person name="Zhao G."/>
            <person name="Zou C."/>
            <person name="Li K."/>
            <person name="Wang K."/>
            <person name="Li T."/>
            <person name="Gao L."/>
            <person name="Zhang X."/>
            <person name="Wang H."/>
            <person name="Yang Z."/>
            <person name="Liu X."/>
            <person name="Jiang W."/>
            <person name="Mao L."/>
            <person name="Kong X."/>
            <person name="Jiao Y."/>
            <person name="Jia J."/>
        </authorList>
    </citation>
    <scope>NUCLEOTIDE SEQUENCE [LARGE SCALE GENOMIC DNA]</scope>
    <source>
        <strain evidence="9">cv. AL8/78</strain>
    </source>
</reference>
<keyword evidence="9" id="KW-1185">Reference proteome</keyword>
<dbReference type="STRING" id="200361.A0A453SUW0"/>
<keyword evidence="2 5" id="KW-0863">Zinc-finger</keyword>
<dbReference type="UniPathway" id="UPA00143"/>
<dbReference type="SUPFAM" id="SSF49599">
    <property type="entry name" value="TRAF domain-like"/>
    <property type="match status" value="1"/>
</dbReference>
<accession>A0A453SUW0</accession>
<protein>
    <recommendedName>
        <fullName evidence="7">SIAH-type domain-containing protein</fullName>
    </recommendedName>
</protein>
<dbReference type="OMA" id="AKVPCAH"/>
<dbReference type="GO" id="GO:0008270">
    <property type="term" value="F:zinc ion binding"/>
    <property type="evidence" value="ECO:0007669"/>
    <property type="project" value="UniProtKB-KW"/>
</dbReference>
<name>A0A453SUW0_AEGTS</name>
<dbReference type="PROSITE" id="PS51081">
    <property type="entry name" value="ZF_SIAH"/>
    <property type="match status" value="1"/>
</dbReference>
<keyword evidence="3" id="KW-0862">Zinc</keyword>
<dbReference type="Gene3D" id="3.30.40.10">
    <property type="entry name" value="Zinc/RING finger domain, C3HC4 (zinc finger)"/>
    <property type="match status" value="1"/>
</dbReference>
<dbReference type="PANTHER" id="PTHR46632">
    <property type="entry name" value="E3 UBIQUITIN-PROTEIN LIGASE SINA-LIKE 4"/>
    <property type="match status" value="1"/>
</dbReference>
<sequence>MLCRLHIPAATQFSSSVLGGSLQFLHYFTIEHTHTPRPEIAMEGGESNGKRASAEEVKSEPEEGEVLMMLQDGGEGGGALVAAESMAPAQIDVRMDLTLLHCQGCLLPLKPPVFKCEAAGHVVCYHCRAVHGTICSRASTHCGELDAVVGAAKVPCPYRAFGCERHVVYHEAADHQRACHCAPCSCPDPACAFAGSRAALLDHFAAVHRRPAATVRYGRARDLGLSVSGCWHALVGEEDGSVFLVSLGPLGAATAVSLVCVRPDGEAAPQFWCKLSVERLGGDNRDRLVLMASAVSSSALSTGAPAPGQGMFLAVPQELLSGDTLTLTVRIDLIRPAAAAAAPKSTTPQPRTARRMQ</sequence>
<keyword evidence="1" id="KW-0479">Metal-binding</keyword>
<feature type="domain" description="SIAH-type" evidence="7">
    <location>
        <begin position="151"/>
        <end position="209"/>
    </location>
</feature>
<reference evidence="8" key="4">
    <citation type="submission" date="2019-03" db="UniProtKB">
        <authorList>
            <consortium name="EnsemblPlants"/>
        </authorList>
    </citation>
    <scope>IDENTIFICATION</scope>
</reference>
<evidence type="ECO:0000259" key="7">
    <source>
        <dbReference type="PROSITE" id="PS51081"/>
    </source>
</evidence>
<proteinExistence type="predicted"/>
<evidence type="ECO:0000256" key="4">
    <source>
        <dbReference type="ARBA" id="ARBA00024004"/>
    </source>
</evidence>
<dbReference type="Gramene" id="AET7Gv21087600.1">
    <property type="protein sequence ID" value="AET7Gv21087600.1"/>
    <property type="gene ID" value="AET7Gv21087600"/>
</dbReference>
<evidence type="ECO:0000256" key="5">
    <source>
        <dbReference type="PROSITE-ProRule" id="PRU00455"/>
    </source>
</evidence>
<dbReference type="OrthoDB" id="4788989at2759"/>
<dbReference type="GO" id="GO:0016567">
    <property type="term" value="P:protein ubiquitination"/>
    <property type="evidence" value="ECO:0007669"/>
    <property type="project" value="UniProtKB-UniPathway"/>
</dbReference>
<comment type="function">
    <text evidence="4">E3 ubiquitin-protein ligase that mediates ubiquitination and subsequent proteasomal degradation of target proteins. E3 ubiquitin ligases accept ubiquitin from an E2 ubiquitin-conjugating enzyme in the form of a thioester and then directly transfers the ubiquitin to targeted substrates. It probably triggers the ubiquitin-mediated degradation of different substrates.</text>
</comment>
<dbReference type="Pfam" id="PF21361">
    <property type="entry name" value="Sina_ZnF"/>
    <property type="match status" value="1"/>
</dbReference>
<evidence type="ECO:0000313" key="9">
    <source>
        <dbReference type="Proteomes" id="UP000015105"/>
    </source>
</evidence>
<evidence type="ECO:0000256" key="2">
    <source>
        <dbReference type="ARBA" id="ARBA00022771"/>
    </source>
</evidence>
<evidence type="ECO:0000256" key="1">
    <source>
        <dbReference type="ARBA" id="ARBA00022723"/>
    </source>
</evidence>
<dbReference type="RefSeq" id="XP_020157426.2">
    <property type="nucleotide sequence ID" value="XM_020301837.4"/>
</dbReference>
<reference evidence="8" key="5">
    <citation type="journal article" date="2021" name="G3 (Bethesda)">
        <title>Aegilops tauschii genome assembly Aet v5.0 features greater sequence contiguity and improved annotation.</title>
        <authorList>
            <person name="Wang L."/>
            <person name="Zhu T."/>
            <person name="Rodriguez J.C."/>
            <person name="Deal K.R."/>
            <person name="Dubcovsky J."/>
            <person name="McGuire P.E."/>
            <person name="Lux T."/>
            <person name="Spannagl M."/>
            <person name="Mayer K.F.X."/>
            <person name="Baldrich P."/>
            <person name="Meyers B.C."/>
            <person name="Huo N."/>
            <person name="Gu Y.Q."/>
            <person name="Zhou H."/>
            <person name="Devos K.M."/>
            <person name="Bennetzen J.L."/>
            <person name="Unver T."/>
            <person name="Budak H."/>
            <person name="Gulick P.J."/>
            <person name="Galiba G."/>
            <person name="Kalapos B."/>
            <person name="Nelson D.R."/>
            <person name="Li P."/>
            <person name="You F.M."/>
            <person name="Luo M.C."/>
            <person name="Dvorak J."/>
        </authorList>
    </citation>
    <scope>NUCLEOTIDE SEQUENCE [LARGE SCALE GENOMIC DNA]</scope>
    <source>
        <strain evidence="8">cv. AL8/78</strain>
    </source>
</reference>
<reference evidence="8" key="3">
    <citation type="journal article" date="2017" name="Nature">
        <title>Genome sequence of the progenitor of the wheat D genome Aegilops tauschii.</title>
        <authorList>
            <person name="Luo M.C."/>
            <person name="Gu Y.Q."/>
            <person name="Puiu D."/>
            <person name="Wang H."/>
            <person name="Twardziok S.O."/>
            <person name="Deal K.R."/>
            <person name="Huo N."/>
            <person name="Zhu T."/>
            <person name="Wang L."/>
            <person name="Wang Y."/>
            <person name="McGuire P.E."/>
            <person name="Liu S."/>
            <person name="Long H."/>
            <person name="Ramasamy R.K."/>
            <person name="Rodriguez J.C."/>
            <person name="Van S.L."/>
            <person name="Yuan L."/>
            <person name="Wang Z."/>
            <person name="Xia Z."/>
            <person name="Xiao L."/>
            <person name="Anderson O.D."/>
            <person name="Ouyang S."/>
            <person name="Liang Y."/>
            <person name="Zimin A.V."/>
            <person name="Pertea G."/>
            <person name="Qi P."/>
            <person name="Bennetzen J.L."/>
            <person name="Dai X."/>
            <person name="Dawson M.W."/>
            <person name="Muller H.G."/>
            <person name="Kugler K."/>
            <person name="Rivarola-Duarte L."/>
            <person name="Spannagl M."/>
            <person name="Mayer K.F.X."/>
            <person name="Lu F.H."/>
            <person name="Bevan M.W."/>
            <person name="Leroy P."/>
            <person name="Li P."/>
            <person name="You F.M."/>
            <person name="Sun Q."/>
            <person name="Liu Z."/>
            <person name="Lyons E."/>
            <person name="Wicker T."/>
            <person name="Salzberg S.L."/>
            <person name="Devos K.M."/>
            <person name="Dvorak J."/>
        </authorList>
    </citation>
    <scope>NUCLEOTIDE SEQUENCE [LARGE SCALE GENOMIC DNA]</scope>
    <source>
        <strain evidence="8">cv. AL8/78</strain>
    </source>
</reference>
<feature type="region of interest" description="Disordered" evidence="6">
    <location>
        <begin position="37"/>
        <end position="61"/>
    </location>
</feature>
<feature type="compositionally biased region" description="Basic and acidic residues" evidence="6">
    <location>
        <begin position="48"/>
        <end position="61"/>
    </location>
</feature>
<evidence type="ECO:0000256" key="6">
    <source>
        <dbReference type="SAM" id="MobiDB-lite"/>
    </source>
</evidence>
<dbReference type="PANTHER" id="PTHR46632:SF29">
    <property type="entry name" value="RING-TYPE E3 UBIQUITIN TRANSFERASE"/>
    <property type="match status" value="1"/>
</dbReference>
<organism evidence="8 9">
    <name type="scientific">Aegilops tauschii subsp. strangulata</name>
    <name type="common">Goatgrass</name>
    <dbReference type="NCBI Taxonomy" id="200361"/>
    <lineage>
        <taxon>Eukaryota</taxon>
        <taxon>Viridiplantae</taxon>
        <taxon>Streptophyta</taxon>
        <taxon>Embryophyta</taxon>
        <taxon>Tracheophyta</taxon>
        <taxon>Spermatophyta</taxon>
        <taxon>Magnoliopsida</taxon>
        <taxon>Liliopsida</taxon>
        <taxon>Poales</taxon>
        <taxon>Poaceae</taxon>
        <taxon>BOP clade</taxon>
        <taxon>Pooideae</taxon>
        <taxon>Triticodae</taxon>
        <taxon>Triticeae</taxon>
        <taxon>Triticinae</taxon>
        <taxon>Aegilops</taxon>
    </lineage>
</organism>
<dbReference type="EnsemblPlants" id="AET7Gv21087600.1">
    <property type="protein sequence ID" value="AET7Gv21087600.1"/>
    <property type="gene ID" value="AET7Gv21087600"/>
</dbReference>
<dbReference type="Proteomes" id="UP000015105">
    <property type="component" value="Chromosome 7D"/>
</dbReference>
<dbReference type="InterPro" id="IPR013010">
    <property type="entry name" value="Znf_SIAH"/>
</dbReference>